<dbReference type="EMBL" id="ML993614">
    <property type="protein sequence ID" value="KAF2162371.1"/>
    <property type="molecule type" value="Genomic_DNA"/>
</dbReference>
<reference evidence="1" key="1">
    <citation type="journal article" date="2020" name="Stud. Mycol.">
        <title>101 Dothideomycetes genomes: a test case for predicting lifestyles and emergence of pathogens.</title>
        <authorList>
            <person name="Haridas S."/>
            <person name="Albert R."/>
            <person name="Binder M."/>
            <person name="Bloem J."/>
            <person name="Labutti K."/>
            <person name="Salamov A."/>
            <person name="Andreopoulos B."/>
            <person name="Baker S."/>
            <person name="Barry K."/>
            <person name="Bills G."/>
            <person name="Bluhm B."/>
            <person name="Cannon C."/>
            <person name="Castanera R."/>
            <person name="Culley D."/>
            <person name="Daum C."/>
            <person name="Ezra D."/>
            <person name="Gonzalez J."/>
            <person name="Henrissat B."/>
            <person name="Kuo A."/>
            <person name="Liang C."/>
            <person name="Lipzen A."/>
            <person name="Lutzoni F."/>
            <person name="Magnuson J."/>
            <person name="Mondo S."/>
            <person name="Nolan M."/>
            <person name="Ohm R."/>
            <person name="Pangilinan J."/>
            <person name="Park H.-J."/>
            <person name="Ramirez L."/>
            <person name="Alfaro M."/>
            <person name="Sun H."/>
            <person name="Tritt A."/>
            <person name="Yoshinaga Y."/>
            <person name="Zwiers L.-H."/>
            <person name="Turgeon B."/>
            <person name="Goodwin S."/>
            <person name="Spatafora J."/>
            <person name="Crous P."/>
            <person name="Grigoriev I."/>
        </authorList>
    </citation>
    <scope>NUCLEOTIDE SEQUENCE</scope>
    <source>
        <strain evidence="1">ATCC 36951</strain>
    </source>
</reference>
<accession>A0A6A6C5P6</accession>
<dbReference type="GeneID" id="54567191"/>
<name>A0A6A6C5P6_ZASCE</name>
<dbReference type="RefSeq" id="XP_033663260.1">
    <property type="nucleotide sequence ID" value="XM_033813919.1"/>
</dbReference>
<dbReference type="OrthoDB" id="3630828at2759"/>
<evidence type="ECO:0000313" key="2">
    <source>
        <dbReference type="Proteomes" id="UP000799537"/>
    </source>
</evidence>
<protein>
    <submittedName>
        <fullName evidence="1">Uncharacterized protein</fullName>
    </submittedName>
</protein>
<sequence length="264" mass="30636">MPALGEISYSRQACIDAVRDYYKFLILLHLPGHYLVEPPEAGWPHITPENARCLGKTDEVVALLRHLPYLRADITTSWEAQGAPDTNFADWSDILRMSMQKSWQQGEIDEDSRIMSEGLVFEEDTVPAHVISLTYGAGNTERFLLDTDLGVIYWLDCRSEIKGFTPMDSYPERVLDDAWDYAESDEEALWRDCGAWAVVDFFEMLKHQFCKLNFYPVGEGEVKDVWRAGTKKREEIRETFRQHGWPDFETYRIEECLAAIRVMY</sequence>
<dbReference type="Proteomes" id="UP000799537">
    <property type="component" value="Unassembled WGS sequence"/>
</dbReference>
<dbReference type="AlphaFoldDB" id="A0A6A6C5P6"/>
<evidence type="ECO:0000313" key="1">
    <source>
        <dbReference type="EMBL" id="KAF2162371.1"/>
    </source>
</evidence>
<proteinExistence type="predicted"/>
<organism evidence="1 2">
    <name type="scientific">Zasmidium cellare ATCC 36951</name>
    <dbReference type="NCBI Taxonomy" id="1080233"/>
    <lineage>
        <taxon>Eukaryota</taxon>
        <taxon>Fungi</taxon>
        <taxon>Dikarya</taxon>
        <taxon>Ascomycota</taxon>
        <taxon>Pezizomycotina</taxon>
        <taxon>Dothideomycetes</taxon>
        <taxon>Dothideomycetidae</taxon>
        <taxon>Mycosphaerellales</taxon>
        <taxon>Mycosphaerellaceae</taxon>
        <taxon>Zasmidium</taxon>
    </lineage>
</organism>
<gene>
    <name evidence="1" type="ORF">M409DRAFT_58465</name>
</gene>
<keyword evidence="2" id="KW-1185">Reference proteome</keyword>